<gene>
    <name evidence="1" type="ORF">NE237_002055</name>
</gene>
<sequence length="151" mass="14648">MSVGMLRMKEGMVIEGIGGNVPVGREGIVGVLGMVGIDGSGGNVPVGSGIWVVGNGGGNVGFGNEGMVGGGERKEIDEISAGMERMKEGMVIFGGNALIVRKGIVGTLGMVGIDGCGGNVPVGSGVVGNGGGNVDFGNEGMVGRAGTGGRV</sequence>
<proteinExistence type="predicted"/>
<dbReference type="Proteomes" id="UP001141806">
    <property type="component" value="Unassembled WGS sequence"/>
</dbReference>
<dbReference type="AlphaFoldDB" id="A0A9Q0QZ11"/>
<organism evidence="1 2">
    <name type="scientific">Protea cynaroides</name>
    <dbReference type="NCBI Taxonomy" id="273540"/>
    <lineage>
        <taxon>Eukaryota</taxon>
        <taxon>Viridiplantae</taxon>
        <taxon>Streptophyta</taxon>
        <taxon>Embryophyta</taxon>
        <taxon>Tracheophyta</taxon>
        <taxon>Spermatophyta</taxon>
        <taxon>Magnoliopsida</taxon>
        <taxon>Proteales</taxon>
        <taxon>Proteaceae</taxon>
        <taxon>Protea</taxon>
    </lineage>
</organism>
<reference evidence="1" key="1">
    <citation type="journal article" date="2023" name="Plant J.">
        <title>The genome of the king protea, Protea cynaroides.</title>
        <authorList>
            <person name="Chang J."/>
            <person name="Duong T.A."/>
            <person name="Schoeman C."/>
            <person name="Ma X."/>
            <person name="Roodt D."/>
            <person name="Barker N."/>
            <person name="Li Z."/>
            <person name="Van de Peer Y."/>
            <person name="Mizrachi E."/>
        </authorList>
    </citation>
    <scope>NUCLEOTIDE SEQUENCE</scope>
    <source>
        <tissue evidence="1">Young leaves</tissue>
    </source>
</reference>
<accession>A0A9Q0QZ11</accession>
<comment type="caution">
    <text evidence="1">The sequence shown here is derived from an EMBL/GenBank/DDBJ whole genome shotgun (WGS) entry which is preliminary data.</text>
</comment>
<keyword evidence="2" id="KW-1185">Reference proteome</keyword>
<dbReference type="EMBL" id="JAMYWD010000003">
    <property type="protein sequence ID" value="KAJ4976949.1"/>
    <property type="molecule type" value="Genomic_DNA"/>
</dbReference>
<protein>
    <submittedName>
        <fullName evidence="1">Uncharacterized protein</fullName>
    </submittedName>
</protein>
<name>A0A9Q0QZ11_9MAGN</name>
<evidence type="ECO:0000313" key="1">
    <source>
        <dbReference type="EMBL" id="KAJ4976949.1"/>
    </source>
</evidence>
<evidence type="ECO:0000313" key="2">
    <source>
        <dbReference type="Proteomes" id="UP001141806"/>
    </source>
</evidence>